<organism evidence="1">
    <name type="scientific">Rosellinia necatrix</name>
    <name type="common">White root-rot fungus</name>
    <dbReference type="NCBI Taxonomy" id="77044"/>
    <lineage>
        <taxon>Eukaryota</taxon>
        <taxon>Fungi</taxon>
        <taxon>Dikarya</taxon>
        <taxon>Ascomycota</taxon>
        <taxon>Pezizomycotina</taxon>
        <taxon>Sordariomycetes</taxon>
        <taxon>Xylariomycetidae</taxon>
        <taxon>Xylariales</taxon>
        <taxon>Xylariaceae</taxon>
        <taxon>Rosellinia</taxon>
    </lineage>
</organism>
<dbReference type="OrthoDB" id="4733140at2759"/>
<evidence type="ECO:0000313" key="2">
    <source>
        <dbReference type="Proteomes" id="UP000054516"/>
    </source>
</evidence>
<name>A0A1W2TBW1_ROSNE</name>
<proteinExistence type="predicted"/>
<dbReference type="EMBL" id="DF977455">
    <property type="protein sequence ID" value="GAP85427.2"/>
    <property type="molecule type" value="Genomic_DNA"/>
</dbReference>
<sequence>MRTVFLRHEGCIARNIALGIIDDGNPASVKLAFMAAEAHLINRQSPQAVDLFCDTFVHHKPWPSSLYRIRALSTLQQIHDALVEYVKWDWAGAELPLVDTSREMSPTEAARQRRYGYILEAGYTLFQLLPPAPPPPISAKTRS</sequence>
<accession>A0A1W2TBW1</accession>
<keyword evidence="2" id="KW-1185">Reference proteome</keyword>
<dbReference type="AlphaFoldDB" id="A0A1W2TBW1"/>
<gene>
    <name evidence="1" type="ORF">SAMD00023353_1000800</name>
</gene>
<protein>
    <submittedName>
        <fullName evidence="1">Uncharacterized protein</fullName>
    </submittedName>
</protein>
<evidence type="ECO:0000313" key="1">
    <source>
        <dbReference type="EMBL" id="GAP85427.2"/>
    </source>
</evidence>
<dbReference type="Proteomes" id="UP000054516">
    <property type="component" value="Unassembled WGS sequence"/>
</dbReference>
<reference evidence="1" key="1">
    <citation type="submission" date="2016-03" db="EMBL/GenBank/DDBJ databases">
        <title>Draft genome sequence of Rosellinia necatrix.</title>
        <authorList>
            <person name="Kanematsu S."/>
        </authorList>
    </citation>
    <scope>NUCLEOTIDE SEQUENCE [LARGE SCALE GENOMIC DNA]</scope>
    <source>
        <strain evidence="1">W97</strain>
    </source>
</reference>